<keyword evidence="3" id="KW-0472">Membrane</keyword>
<keyword evidence="3" id="KW-0812">Transmembrane</keyword>
<feature type="region of interest" description="Disordered" evidence="2">
    <location>
        <begin position="223"/>
        <end position="242"/>
    </location>
</feature>
<name>A0AAE0YYG9_9GAST</name>
<keyword evidence="3" id="KW-1133">Transmembrane helix</keyword>
<evidence type="ECO:0000313" key="5">
    <source>
        <dbReference type="Proteomes" id="UP001283361"/>
    </source>
</evidence>
<dbReference type="EMBL" id="JAWDGP010005103">
    <property type="protein sequence ID" value="KAK3759604.1"/>
    <property type="molecule type" value="Genomic_DNA"/>
</dbReference>
<feature type="transmembrane region" description="Helical" evidence="3">
    <location>
        <begin position="398"/>
        <end position="418"/>
    </location>
</feature>
<evidence type="ECO:0000313" key="4">
    <source>
        <dbReference type="EMBL" id="KAK3759604.1"/>
    </source>
</evidence>
<protein>
    <submittedName>
        <fullName evidence="4">Uncharacterized protein</fullName>
    </submittedName>
</protein>
<accession>A0AAE0YYG9</accession>
<feature type="coiled-coil region" evidence="1">
    <location>
        <begin position="303"/>
        <end position="330"/>
    </location>
</feature>
<dbReference type="Gene3D" id="3.40.50.300">
    <property type="entry name" value="P-loop containing nucleotide triphosphate hydrolases"/>
    <property type="match status" value="1"/>
</dbReference>
<evidence type="ECO:0000256" key="2">
    <source>
        <dbReference type="SAM" id="MobiDB-lite"/>
    </source>
</evidence>
<organism evidence="4 5">
    <name type="scientific">Elysia crispata</name>
    <name type="common">lettuce slug</name>
    <dbReference type="NCBI Taxonomy" id="231223"/>
    <lineage>
        <taxon>Eukaryota</taxon>
        <taxon>Metazoa</taxon>
        <taxon>Spiralia</taxon>
        <taxon>Lophotrochozoa</taxon>
        <taxon>Mollusca</taxon>
        <taxon>Gastropoda</taxon>
        <taxon>Heterobranchia</taxon>
        <taxon>Euthyneura</taxon>
        <taxon>Panpulmonata</taxon>
        <taxon>Sacoglossa</taxon>
        <taxon>Placobranchoidea</taxon>
        <taxon>Plakobranchidae</taxon>
        <taxon>Elysia</taxon>
    </lineage>
</organism>
<gene>
    <name evidence="4" type="ORF">RRG08_007524</name>
</gene>
<proteinExistence type="predicted"/>
<dbReference type="Proteomes" id="UP001283361">
    <property type="component" value="Unassembled WGS sequence"/>
</dbReference>
<keyword evidence="5" id="KW-1185">Reference proteome</keyword>
<evidence type="ECO:0000256" key="1">
    <source>
        <dbReference type="SAM" id="Coils"/>
    </source>
</evidence>
<feature type="compositionally biased region" description="Polar residues" evidence="2">
    <location>
        <begin position="223"/>
        <end position="233"/>
    </location>
</feature>
<comment type="caution">
    <text evidence="4">The sequence shown here is derived from an EMBL/GenBank/DDBJ whole genome shotgun (WGS) entry which is preliminary data.</text>
</comment>
<dbReference type="AlphaFoldDB" id="A0AAE0YYG9"/>
<evidence type="ECO:0000256" key="3">
    <source>
        <dbReference type="SAM" id="Phobius"/>
    </source>
</evidence>
<reference evidence="4" key="1">
    <citation type="journal article" date="2023" name="G3 (Bethesda)">
        <title>A reference genome for the long-term kleptoplast-retaining sea slug Elysia crispata morphotype clarki.</title>
        <authorList>
            <person name="Eastman K.E."/>
            <person name="Pendleton A.L."/>
            <person name="Shaikh M.A."/>
            <person name="Suttiyut T."/>
            <person name="Ogas R."/>
            <person name="Tomko P."/>
            <person name="Gavelis G."/>
            <person name="Widhalm J.R."/>
            <person name="Wisecaver J.H."/>
        </authorList>
    </citation>
    <scope>NUCLEOTIDE SEQUENCE</scope>
    <source>
        <strain evidence="4">ECLA1</strain>
    </source>
</reference>
<keyword evidence="1" id="KW-0175">Coiled coil</keyword>
<feature type="transmembrane region" description="Helical" evidence="3">
    <location>
        <begin position="549"/>
        <end position="572"/>
    </location>
</feature>
<feature type="transmembrane region" description="Helical" evidence="3">
    <location>
        <begin position="523"/>
        <end position="543"/>
    </location>
</feature>
<dbReference type="InterPro" id="IPR027417">
    <property type="entry name" value="P-loop_NTPase"/>
</dbReference>
<sequence>MSSQLRVLLVGSDEWMAETGNALLGREAFSLPQSQAQRATVRLPEGRSLQVTAAYCDRVVTGSDNVKCLSEELVSNITSATYHAVIFLMEIQSNLSLSYATAAKCMMKDKSWKRFVKRKGVIVVIGADNYREAQNDGKITVSLIEWLRKKGGIQRTLLQEMQERCLLFDNNGWLNVLNKQRDGLIDMIDCRVLGEGHYIDMKFNEAEMLSQKLEKDLGELKQQVQQKTNSLEENSQKTDGSLKDMNNQLEWLKQEVLKENTERIGVIQTIQEKIDKNSKEEAKTSQMLETQLKELETSHATDSQKAAQRSQKLETQLAGLEKAFKQDSEEAARDSQRLEEHFLEIKRQVTQEKIKRKDEKQTNRNHIERIRECYLWERIKSLALSHPQLHPSRIRTPLLMLLLLLLLLLPLLSSLWPVTANSRKKITALDVSSVDLKLEQAVKRIQDIEKHLAGLSILDTIKSQKLKEINETDPNNVSKIRQEMVEQFTELKERLLNETADLIRDIRKNITGRILVWDMIESLPLSLPLIMVLTLLLLLLTPVPLPVPWASLLGASLVALLILQLLLLLVLLGA</sequence>